<dbReference type="HOGENOM" id="CLU_2034719_0_0_9"/>
<dbReference type="InterPro" id="IPR006448">
    <property type="entry name" value="Phage_term_ssu_P27"/>
</dbReference>
<evidence type="ECO:0008006" key="4">
    <source>
        <dbReference type="Google" id="ProtNLM"/>
    </source>
</evidence>
<accession>A0A089M6X0</accession>
<dbReference type="OrthoDB" id="2968025at2"/>
<dbReference type="STRING" id="189425.PGRAT_19340"/>
<dbReference type="AlphaFoldDB" id="A0A089M6X0"/>
<gene>
    <name evidence="2" type="ORF">PGRAT_19340</name>
</gene>
<sequence>MEHKPKPEITLQAARRLFDIIIRELEIDDNLSDRTIMLADNMALLEQLKQQHIKDIKSRGAVELFKNGTQEMYRQNKSVDAVLKIIESQRKLQAELKLTPASDRKVSGVVNPEGEGGDSGDDFTKY</sequence>
<dbReference type="Proteomes" id="UP000029500">
    <property type="component" value="Chromosome"/>
</dbReference>
<keyword evidence="3" id="KW-1185">Reference proteome</keyword>
<organism evidence="2 3">
    <name type="scientific">Paenibacillus graminis</name>
    <dbReference type="NCBI Taxonomy" id="189425"/>
    <lineage>
        <taxon>Bacteria</taxon>
        <taxon>Bacillati</taxon>
        <taxon>Bacillota</taxon>
        <taxon>Bacilli</taxon>
        <taxon>Bacillales</taxon>
        <taxon>Paenibacillaceae</taxon>
        <taxon>Paenibacillus</taxon>
    </lineage>
</organism>
<protein>
    <recommendedName>
        <fullName evidence="4">Terminase</fullName>
    </recommendedName>
</protein>
<evidence type="ECO:0000256" key="1">
    <source>
        <dbReference type="SAM" id="MobiDB-lite"/>
    </source>
</evidence>
<dbReference type="RefSeq" id="WP_025708679.1">
    <property type="nucleotide sequence ID" value="NZ_CP009287.1"/>
</dbReference>
<reference evidence="2 3" key="1">
    <citation type="submission" date="2014-08" db="EMBL/GenBank/DDBJ databases">
        <title>Comparative genomics of the Paenibacillus odorifer group.</title>
        <authorList>
            <person name="den Bakker H.C."/>
            <person name="Tsai Y.-C."/>
            <person name="Martin N."/>
            <person name="Korlach J."/>
            <person name="Wiedmann M."/>
        </authorList>
    </citation>
    <scope>NUCLEOTIDE SEQUENCE [LARGE SCALE GENOMIC DNA]</scope>
    <source>
        <strain evidence="2 3">DSM 15220</strain>
    </source>
</reference>
<evidence type="ECO:0000313" key="2">
    <source>
        <dbReference type="EMBL" id="AIQ69546.1"/>
    </source>
</evidence>
<feature type="compositionally biased region" description="Acidic residues" evidence="1">
    <location>
        <begin position="115"/>
        <end position="126"/>
    </location>
</feature>
<dbReference type="Pfam" id="PF05119">
    <property type="entry name" value="Terminase_4"/>
    <property type="match status" value="1"/>
</dbReference>
<dbReference type="EMBL" id="CP009287">
    <property type="protein sequence ID" value="AIQ69546.1"/>
    <property type="molecule type" value="Genomic_DNA"/>
</dbReference>
<evidence type="ECO:0000313" key="3">
    <source>
        <dbReference type="Proteomes" id="UP000029500"/>
    </source>
</evidence>
<feature type="region of interest" description="Disordered" evidence="1">
    <location>
        <begin position="103"/>
        <end position="126"/>
    </location>
</feature>
<dbReference type="eggNOG" id="ENOG5031GX1">
    <property type="taxonomic scope" value="Bacteria"/>
</dbReference>
<name>A0A089M6X0_9BACL</name>
<proteinExistence type="predicted"/>
<dbReference type="KEGG" id="pgm:PGRAT_19340"/>